<dbReference type="SUPFAM" id="SSF50814">
    <property type="entry name" value="Lipocalins"/>
    <property type="match status" value="1"/>
</dbReference>
<evidence type="ECO:0000313" key="4">
    <source>
        <dbReference type="EMBL" id="MET4570113.1"/>
    </source>
</evidence>
<dbReference type="RefSeq" id="WP_354550550.1">
    <property type="nucleotide sequence ID" value="NZ_JBEPSD010000002.1"/>
</dbReference>
<gene>
    <name evidence="4" type="ORF">ABIE04_002474</name>
</gene>
<dbReference type="CDD" id="cd19438">
    <property type="entry name" value="lipocalin_Blc-like"/>
    <property type="match status" value="1"/>
</dbReference>
<evidence type="ECO:0000256" key="1">
    <source>
        <dbReference type="ARBA" id="ARBA00006889"/>
    </source>
</evidence>
<dbReference type="Proteomes" id="UP001549251">
    <property type="component" value="Unassembled WGS sequence"/>
</dbReference>
<sequence>MRMFRRLLMAALLAAALPTVAATLPNQPVPSLDIHRYAGQWHEIARLPMYFERKCLDAVVATYTPNPDDTVHIHNACRTSKGRMSVDGVARMKDNQPAALEVRFVPAWLTWLPMAWADYWVIEVDADYQWAVIGSPGRKHLWILARRPTMDRALFQTLKEHSRQRGYEVDQLIMTAPLD</sequence>
<dbReference type="Gene3D" id="2.40.128.20">
    <property type="match status" value="1"/>
</dbReference>
<dbReference type="PANTHER" id="PTHR10612">
    <property type="entry name" value="APOLIPOPROTEIN D"/>
    <property type="match status" value="1"/>
</dbReference>
<evidence type="ECO:0000256" key="2">
    <source>
        <dbReference type="PIRNR" id="PIRNR036893"/>
    </source>
</evidence>
<dbReference type="EMBL" id="JBEPSD010000002">
    <property type="protein sequence ID" value="MET4570113.1"/>
    <property type="molecule type" value="Genomic_DNA"/>
</dbReference>
<keyword evidence="5" id="KW-1185">Reference proteome</keyword>
<dbReference type="PANTHER" id="PTHR10612:SF34">
    <property type="entry name" value="APOLIPOPROTEIN D"/>
    <property type="match status" value="1"/>
</dbReference>
<dbReference type="InterPro" id="IPR022271">
    <property type="entry name" value="Lipocalin_ApoD"/>
</dbReference>
<keyword evidence="2" id="KW-0449">Lipoprotein</keyword>
<comment type="subunit">
    <text evidence="2">Homodimer.</text>
</comment>
<proteinExistence type="inferred from homology"/>
<comment type="function">
    <text evidence="2">Involved in the storage or transport of lipids necessary for membrane maintenance under stressful conditions. Displays a binding preference for lysophospholipids.</text>
</comment>
<keyword evidence="2" id="KW-0732">Signal</keyword>
<reference evidence="4 5" key="1">
    <citation type="submission" date="2024-06" db="EMBL/GenBank/DDBJ databases">
        <title>Sorghum-associated microbial communities from plants grown in Nebraska, USA.</title>
        <authorList>
            <person name="Schachtman D."/>
        </authorList>
    </citation>
    <scope>NUCLEOTIDE SEQUENCE [LARGE SCALE GENOMIC DNA]</scope>
    <source>
        <strain evidence="4 5">1757</strain>
    </source>
</reference>
<keyword evidence="2" id="KW-0446">Lipid-binding</keyword>
<accession>A0ABV2PZ24</accession>
<name>A0ABV2PZ24_9GAMM</name>
<dbReference type="InterPro" id="IPR002446">
    <property type="entry name" value="Lipocalin_bac"/>
</dbReference>
<dbReference type="InterPro" id="IPR000566">
    <property type="entry name" value="Lipocln_cytosolic_FA-bd_dom"/>
</dbReference>
<comment type="subcellular location">
    <subcellularLocation>
        <location evidence="2">Cell outer membrane</location>
    </subcellularLocation>
</comment>
<dbReference type="Pfam" id="PF08212">
    <property type="entry name" value="Lipocalin_2"/>
    <property type="match status" value="1"/>
</dbReference>
<evidence type="ECO:0000313" key="5">
    <source>
        <dbReference type="Proteomes" id="UP001549251"/>
    </source>
</evidence>
<dbReference type="InterPro" id="IPR012674">
    <property type="entry name" value="Calycin"/>
</dbReference>
<evidence type="ECO:0000259" key="3">
    <source>
        <dbReference type="Pfam" id="PF08212"/>
    </source>
</evidence>
<keyword evidence="2" id="KW-0472">Membrane</keyword>
<dbReference type="PIRSF" id="PIRSF036893">
    <property type="entry name" value="Lipocalin_ApoD"/>
    <property type="match status" value="1"/>
</dbReference>
<comment type="similarity">
    <text evidence="1 2">Belongs to the calycin superfamily. Lipocalin family.</text>
</comment>
<organism evidence="4 5">
    <name type="scientific">Rhodanobacter soli</name>
    <dbReference type="NCBI Taxonomy" id="590609"/>
    <lineage>
        <taxon>Bacteria</taxon>
        <taxon>Pseudomonadati</taxon>
        <taxon>Pseudomonadota</taxon>
        <taxon>Gammaproteobacteria</taxon>
        <taxon>Lysobacterales</taxon>
        <taxon>Rhodanobacteraceae</taxon>
        <taxon>Rhodanobacter</taxon>
    </lineage>
</organism>
<feature type="signal peptide" evidence="2">
    <location>
        <begin position="1"/>
        <end position="21"/>
    </location>
</feature>
<protein>
    <recommendedName>
        <fullName evidence="2">Outer membrane lipoprotein Blc</fullName>
    </recommendedName>
</protein>
<feature type="chain" id="PRO_5045015698" description="Outer membrane lipoprotein Blc" evidence="2">
    <location>
        <begin position="22"/>
        <end position="179"/>
    </location>
</feature>
<dbReference type="PRINTS" id="PR01171">
    <property type="entry name" value="BCTLIPOCALIN"/>
</dbReference>
<keyword evidence="2" id="KW-0998">Cell outer membrane</keyword>
<dbReference type="InterPro" id="IPR047202">
    <property type="entry name" value="Lipocalin_Blc-like_dom"/>
</dbReference>
<comment type="caution">
    <text evidence="4">The sequence shown here is derived from an EMBL/GenBank/DDBJ whole genome shotgun (WGS) entry which is preliminary data.</text>
</comment>
<feature type="domain" description="Lipocalin/cytosolic fatty-acid binding" evidence="3">
    <location>
        <begin position="32"/>
        <end position="176"/>
    </location>
</feature>